<keyword evidence="1" id="KW-0472">Membrane</keyword>
<keyword evidence="1" id="KW-0812">Transmembrane</keyword>
<organism evidence="3 4">
    <name type="scientific">Fonticella tunisiensis</name>
    <dbReference type="NCBI Taxonomy" id="1096341"/>
    <lineage>
        <taxon>Bacteria</taxon>
        <taxon>Bacillati</taxon>
        <taxon>Bacillota</taxon>
        <taxon>Clostridia</taxon>
        <taxon>Eubacteriales</taxon>
        <taxon>Clostridiaceae</taxon>
        <taxon>Fonticella</taxon>
    </lineage>
</organism>
<dbReference type="Pfam" id="PF24709">
    <property type="entry name" value="DUF7670"/>
    <property type="match status" value="1"/>
</dbReference>
<protein>
    <recommendedName>
        <fullName evidence="2">DUF7670 domain-containing protein</fullName>
    </recommendedName>
</protein>
<feature type="transmembrane region" description="Helical" evidence="1">
    <location>
        <begin position="15"/>
        <end position="36"/>
    </location>
</feature>
<evidence type="ECO:0000313" key="4">
    <source>
        <dbReference type="Proteomes" id="UP000295325"/>
    </source>
</evidence>
<sequence>MKIIHVLSKYSSKNICFYFVHIPVLLWTALGVSICYLTSGSWYNYTAVLTPPSVVMASYLVASKKPFKGGILLISEGIIISYYCLKYLTTTQNLLMNLIFTFPIVLSGITYIVYWFRHEVFA</sequence>
<evidence type="ECO:0000259" key="2">
    <source>
        <dbReference type="Pfam" id="PF24709"/>
    </source>
</evidence>
<evidence type="ECO:0000256" key="1">
    <source>
        <dbReference type="SAM" id="Phobius"/>
    </source>
</evidence>
<dbReference type="Proteomes" id="UP000295325">
    <property type="component" value="Unassembled WGS sequence"/>
</dbReference>
<feature type="transmembrane region" description="Helical" evidence="1">
    <location>
        <begin position="94"/>
        <end position="116"/>
    </location>
</feature>
<keyword evidence="4" id="KW-1185">Reference proteome</keyword>
<dbReference type="InterPro" id="IPR056087">
    <property type="entry name" value="DUF7670"/>
</dbReference>
<proteinExistence type="predicted"/>
<dbReference type="AlphaFoldDB" id="A0A4R7KRB0"/>
<evidence type="ECO:0000313" key="3">
    <source>
        <dbReference type="EMBL" id="TDT61143.1"/>
    </source>
</evidence>
<name>A0A4R7KRB0_9CLOT</name>
<feature type="domain" description="DUF7670" evidence="2">
    <location>
        <begin position="24"/>
        <end position="118"/>
    </location>
</feature>
<dbReference type="EMBL" id="SOAZ01000008">
    <property type="protein sequence ID" value="TDT61143.1"/>
    <property type="molecule type" value="Genomic_DNA"/>
</dbReference>
<accession>A0A4R7KRB0</accession>
<gene>
    <name evidence="3" type="ORF">EDD71_10840</name>
</gene>
<keyword evidence="1" id="KW-1133">Transmembrane helix</keyword>
<dbReference type="RefSeq" id="WP_133627886.1">
    <property type="nucleotide sequence ID" value="NZ_SOAZ01000008.1"/>
</dbReference>
<reference evidence="3 4" key="1">
    <citation type="submission" date="2019-03" db="EMBL/GenBank/DDBJ databases">
        <title>Genomic Encyclopedia of Type Strains, Phase IV (KMG-IV): sequencing the most valuable type-strain genomes for metagenomic binning, comparative biology and taxonomic classification.</title>
        <authorList>
            <person name="Goeker M."/>
        </authorList>
    </citation>
    <scope>NUCLEOTIDE SEQUENCE [LARGE SCALE GENOMIC DNA]</scope>
    <source>
        <strain evidence="3 4">DSM 24455</strain>
    </source>
</reference>
<comment type="caution">
    <text evidence="3">The sequence shown here is derived from an EMBL/GenBank/DDBJ whole genome shotgun (WGS) entry which is preliminary data.</text>
</comment>